<dbReference type="PANTHER" id="PTHR42878">
    <property type="entry name" value="TWO-COMPONENT HISTIDINE KINASE"/>
    <property type="match status" value="1"/>
</dbReference>
<sequence length="413" mass="46467">MLGVKPMPTFPMEELLRCAPCGLFSYDGDGSLVAVNDALLDLLGYTRDELLGLPMTALLTLAGRMFCETHVFPLLRMQGRADEIHLPLRSKGGESIPVLLNAVRKEHEDGVLHHCAFMSVRERGKYEDELLKSKRKAEEALRNNDVLNQVQQTLEMHALELDQKISQLEQRNQDLTRVSTALAQDLRQPARQLAMFACLFTREDQEGLSVTGQHSLERIKTVSVKMEQLVMGLHQFMALDVLDEPIEDVDLLEILGSARHRVLETGGPSTLTLRCDPLPVIQGRRRQLMQLFFHLLDNAAKFRKPRGEARLDIGCQLIEHNSFRSIKDKYHYTDFARITFTDNGIGFDPLHRAHVFEVLRKLNPDTPGIGVGLAICRKVVENHHGSISVESEPGRGTQFTFLLPLKQQASAPG</sequence>
<reference evidence="10" key="1">
    <citation type="submission" date="2016-11" db="EMBL/GenBank/DDBJ databases">
        <authorList>
            <person name="Shukria A."/>
            <person name="Stevens D.C."/>
        </authorList>
    </citation>
    <scope>NUCLEOTIDE SEQUENCE [LARGE SCALE GENOMIC DNA]</scope>
    <source>
        <strain evidence="10">Cbfe23</strain>
    </source>
</reference>
<evidence type="ECO:0000256" key="2">
    <source>
        <dbReference type="ARBA" id="ARBA00012438"/>
    </source>
</evidence>
<evidence type="ECO:0000256" key="3">
    <source>
        <dbReference type="ARBA" id="ARBA00022679"/>
    </source>
</evidence>
<dbReference type="PANTHER" id="PTHR42878:SF15">
    <property type="entry name" value="BACTERIOPHYTOCHROME"/>
    <property type="match status" value="1"/>
</dbReference>
<feature type="domain" description="PAS" evidence="8">
    <location>
        <begin position="12"/>
        <end position="52"/>
    </location>
</feature>
<dbReference type="SMART" id="SM00387">
    <property type="entry name" value="HATPase_c"/>
    <property type="match status" value="1"/>
</dbReference>
<evidence type="ECO:0000259" key="8">
    <source>
        <dbReference type="PROSITE" id="PS50112"/>
    </source>
</evidence>
<reference evidence="9 10" key="2">
    <citation type="submission" date="2016-12" db="EMBL/GenBank/DDBJ databases">
        <title>Draft Genome Sequence of Cystobacter ferrugineus Strain Cbfe23.</title>
        <authorList>
            <person name="Akbar S."/>
            <person name="Dowd S.E."/>
            <person name="Stevens D.C."/>
        </authorList>
    </citation>
    <scope>NUCLEOTIDE SEQUENCE [LARGE SCALE GENOMIC DNA]</scope>
    <source>
        <strain evidence="9 10">Cbfe23</strain>
    </source>
</reference>
<keyword evidence="5" id="KW-0472">Membrane</keyword>
<dbReference type="GO" id="GO:0030295">
    <property type="term" value="F:protein kinase activator activity"/>
    <property type="evidence" value="ECO:0007669"/>
    <property type="project" value="TreeGrafter"/>
</dbReference>
<evidence type="ECO:0000256" key="1">
    <source>
        <dbReference type="ARBA" id="ARBA00000085"/>
    </source>
</evidence>
<dbReference type="InterPro" id="IPR035965">
    <property type="entry name" value="PAS-like_dom_sf"/>
</dbReference>
<dbReference type="SUPFAM" id="SSF55785">
    <property type="entry name" value="PYP-like sensor domain (PAS domain)"/>
    <property type="match status" value="1"/>
</dbReference>
<gene>
    <name evidence="9" type="ORF">BON30_06275</name>
</gene>
<keyword evidence="10" id="KW-1185">Reference proteome</keyword>
<protein>
    <recommendedName>
        <fullName evidence="2">histidine kinase</fullName>
        <ecNumber evidence="2">2.7.13.3</ecNumber>
    </recommendedName>
</protein>
<dbReference type="CDD" id="cd00130">
    <property type="entry name" value="PAS"/>
    <property type="match status" value="1"/>
</dbReference>
<dbReference type="GO" id="GO:0000156">
    <property type="term" value="F:phosphorelay response regulator activity"/>
    <property type="evidence" value="ECO:0007669"/>
    <property type="project" value="TreeGrafter"/>
</dbReference>
<keyword evidence="6" id="KW-0175">Coiled coil</keyword>
<dbReference type="EMBL" id="MPIN01000001">
    <property type="protein sequence ID" value="OJH42779.1"/>
    <property type="molecule type" value="Genomic_DNA"/>
</dbReference>
<dbReference type="InterPro" id="IPR003594">
    <property type="entry name" value="HATPase_dom"/>
</dbReference>
<evidence type="ECO:0000313" key="9">
    <source>
        <dbReference type="EMBL" id="OJH42779.1"/>
    </source>
</evidence>
<dbReference type="Pfam" id="PF13426">
    <property type="entry name" value="PAS_9"/>
    <property type="match status" value="1"/>
</dbReference>
<evidence type="ECO:0000259" key="7">
    <source>
        <dbReference type="PROSITE" id="PS50109"/>
    </source>
</evidence>
<keyword evidence="4" id="KW-0418">Kinase</keyword>
<dbReference type="PROSITE" id="PS50109">
    <property type="entry name" value="HIS_KIN"/>
    <property type="match status" value="1"/>
</dbReference>
<keyword evidence="3" id="KW-0808">Transferase</keyword>
<dbReference type="InterPro" id="IPR050351">
    <property type="entry name" value="BphY/WalK/GraS-like"/>
</dbReference>
<dbReference type="Gene3D" id="3.30.565.10">
    <property type="entry name" value="Histidine kinase-like ATPase, C-terminal domain"/>
    <property type="match status" value="1"/>
</dbReference>
<evidence type="ECO:0000256" key="5">
    <source>
        <dbReference type="ARBA" id="ARBA00023136"/>
    </source>
</evidence>
<dbReference type="EC" id="2.7.13.3" evidence="2"/>
<organism evidence="9 10">
    <name type="scientific">Cystobacter ferrugineus</name>
    <dbReference type="NCBI Taxonomy" id="83449"/>
    <lineage>
        <taxon>Bacteria</taxon>
        <taxon>Pseudomonadati</taxon>
        <taxon>Myxococcota</taxon>
        <taxon>Myxococcia</taxon>
        <taxon>Myxococcales</taxon>
        <taxon>Cystobacterineae</taxon>
        <taxon>Archangiaceae</taxon>
        <taxon>Cystobacter</taxon>
    </lineage>
</organism>
<dbReference type="Proteomes" id="UP000182229">
    <property type="component" value="Unassembled WGS sequence"/>
</dbReference>
<evidence type="ECO:0000313" key="10">
    <source>
        <dbReference type="Proteomes" id="UP000182229"/>
    </source>
</evidence>
<dbReference type="Gene3D" id="3.30.450.20">
    <property type="entry name" value="PAS domain"/>
    <property type="match status" value="1"/>
</dbReference>
<dbReference type="InterPro" id="IPR004358">
    <property type="entry name" value="Sig_transdc_His_kin-like_C"/>
</dbReference>
<dbReference type="Pfam" id="PF02518">
    <property type="entry name" value="HATPase_c"/>
    <property type="match status" value="1"/>
</dbReference>
<accession>A0A1L9BKM2</accession>
<comment type="caution">
    <text evidence="9">The sequence shown here is derived from an EMBL/GenBank/DDBJ whole genome shotgun (WGS) entry which is preliminary data.</text>
</comment>
<name>A0A1L9BKM2_9BACT</name>
<dbReference type="InterPro" id="IPR005467">
    <property type="entry name" value="His_kinase_dom"/>
</dbReference>
<comment type="catalytic activity">
    <reaction evidence="1">
        <text>ATP + protein L-histidine = ADP + protein N-phospho-L-histidine.</text>
        <dbReference type="EC" id="2.7.13.3"/>
    </reaction>
</comment>
<feature type="domain" description="Histidine kinase" evidence="7">
    <location>
        <begin position="181"/>
        <end position="407"/>
    </location>
</feature>
<dbReference type="GO" id="GO:0007234">
    <property type="term" value="P:osmosensory signaling via phosphorelay pathway"/>
    <property type="evidence" value="ECO:0007669"/>
    <property type="project" value="TreeGrafter"/>
</dbReference>
<dbReference type="SMART" id="SM00091">
    <property type="entry name" value="PAS"/>
    <property type="match status" value="1"/>
</dbReference>
<dbReference type="STRING" id="83449.BON30_06275"/>
<proteinExistence type="predicted"/>
<dbReference type="AlphaFoldDB" id="A0A1L9BKM2"/>
<dbReference type="GO" id="GO:0004673">
    <property type="term" value="F:protein histidine kinase activity"/>
    <property type="evidence" value="ECO:0007669"/>
    <property type="project" value="UniProtKB-EC"/>
</dbReference>
<dbReference type="PROSITE" id="PS50112">
    <property type="entry name" value="PAS"/>
    <property type="match status" value="1"/>
</dbReference>
<dbReference type="InterPro" id="IPR000014">
    <property type="entry name" value="PAS"/>
</dbReference>
<evidence type="ECO:0000256" key="6">
    <source>
        <dbReference type="SAM" id="Coils"/>
    </source>
</evidence>
<feature type="coiled-coil region" evidence="6">
    <location>
        <begin position="123"/>
        <end position="185"/>
    </location>
</feature>
<dbReference type="GO" id="GO:0016020">
    <property type="term" value="C:membrane"/>
    <property type="evidence" value="ECO:0007669"/>
    <property type="project" value="UniProtKB-SubCell"/>
</dbReference>
<dbReference type="SUPFAM" id="SSF55874">
    <property type="entry name" value="ATPase domain of HSP90 chaperone/DNA topoisomerase II/histidine kinase"/>
    <property type="match status" value="1"/>
</dbReference>
<dbReference type="NCBIfam" id="TIGR00229">
    <property type="entry name" value="sensory_box"/>
    <property type="match status" value="1"/>
</dbReference>
<evidence type="ECO:0000256" key="4">
    <source>
        <dbReference type="ARBA" id="ARBA00022777"/>
    </source>
</evidence>
<dbReference type="PRINTS" id="PR00344">
    <property type="entry name" value="BCTRLSENSOR"/>
</dbReference>
<dbReference type="InterPro" id="IPR036890">
    <property type="entry name" value="HATPase_C_sf"/>
</dbReference>